<dbReference type="Proteomes" id="UP000799640">
    <property type="component" value="Unassembled WGS sequence"/>
</dbReference>
<dbReference type="AlphaFoldDB" id="A0A6G1HTL7"/>
<organism evidence="2 3">
    <name type="scientific">Trichodelitschia bisporula</name>
    <dbReference type="NCBI Taxonomy" id="703511"/>
    <lineage>
        <taxon>Eukaryota</taxon>
        <taxon>Fungi</taxon>
        <taxon>Dikarya</taxon>
        <taxon>Ascomycota</taxon>
        <taxon>Pezizomycotina</taxon>
        <taxon>Dothideomycetes</taxon>
        <taxon>Dothideomycetes incertae sedis</taxon>
        <taxon>Phaeotrichales</taxon>
        <taxon>Phaeotrichaceae</taxon>
        <taxon>Trichodelitschia</taxon>
    </lineage>
</organism>
<name>A0A6G1HTL7_9PEZI</name>
<dbReference type="EMBL" id="ML996698">
    <property type="protein sequence ID" value="KAF2399251.1"/>
    <property type="molecule type" value="Genomic_DNA"/>
</dbReference>
<gene>
    <name evidence="2" type="ORF">EJ06DRAFT_531579</name>
</gene>
<reference evidence="2" key="1">
    <citation type="journal article" date="2020" name="Stud. Mycol.">
        <title>101 Dothideomycetes genomes: a test case for predicting lifestyles and emergence of pathogens.</title>
        <authorList>
            <person name="Haridas S."/>
            <person name="Albert R."/>
            <person name="Binder M."/>
            <person name="Bloem J."/>
            <person name="Labutti K."/>
            <person name="Salamov A."/>
            <person name="Andreopoulos B."/>
            <person name="Baker S."/>
            <person name="Barry K."/>
            <person name="Bills G."/>
            <person name="Bluhm B."/>
            <person name="Cannon C."/>
            <person name="Castanera R."/>
            <person name="Culley D."/>
            <person name="Daum C."/>
            <person name="Ezra D."/>
            <person name="Gonzalez J."/>
            <person name="Henrissat B."/>
            <person name="Kuo A."/>
            <person name="Liang C."/>
            <person name="Lipzen A."/>
            <person name="Lutzoni F."/>
            <person name="Magnuson J."/>
            <person name="Mondo S."/>
            <person name="Nolan M."/>
            <person name="Ohm R."/>
            <person name="Pangilinan J."/>
            <person name="Park H.-J."/>
            <person name="Ramirez L."/>
            <person name="Alfaro M."/>
            <person name="Sun H."/>
            <person name="Tritt A."/>
            <person name="Yoshinaga Y."/>
            <person name="Zwiers L.-H."/>
            <person name="Turgeon B."/>
            <person name="Goodwin S."/>
            <person name="Spatafora J."/>
            <person name="Crous P."/>
            <person name="Grigoriev I."/>
        </authorList>
    </citation>
    <scope>NUCLEOTIDE SEQUENCE</scope>
    <source>
        <strain evidence="2">CBS 262.69</strain>
    </source>
</reference>
<proteinExistence type="predicted"/>
<evidence type="ECO:0000313" key="3">
    <source>
        <dbReference type="Proteomes" id="UP000799640"/>
    </source>
</evidence>
<feature type="region of interest" description="Disordered" evidence="1">
    <location>
        <begin position="164"/>
        <end position="186"/>
    </location>
</feature>
<feature type="region of interest" description="Disordered" evidence="1">
    <location>
        <begin position="94"/>
        <end position="129"/>
    </location>
</feature>
<keyword evidence="3" id="KW-1185">Reference proteome</keyword>
<accession>A0A6G1HTL7</accession>
<sequence length="186" mass="20362">MDEICRDGSGDGPSGPLNVVPGLSFIVLIKRAIHPKRTNPRSLKSKCWSRRCHLTSRGLVGRRQTIYGNDRDRDPGSLDTLQLFYLQSLPTSISLSSTPDNNHQPSQGYVSPRTPRQHTAKYPATASETERKGSLFTCWISPTPHPIHNAAGSENAQSIRVANIPAASPASHGKQQLPTHVKPCRP</sequence>
<evidence type="ECO:0000313" key="2">
    <source>
        <dbReference type="EMBL" id="KAF2399251.1"/>
    </source>
</evidence>
<protein>
    <submittedName>
        <fullName evidence="2">Uncharacterized protein</fullName>
    </submittedName>
</protein>
<evidence type="ECO:0000256" key="1">
    <source>
        <dbReference type="SAM" id="MobiDB-lite"/>
    </source>
</evidence>
<feature type="compositionally biased region" description="Polar residues" evidence="1">
    <location>
        <begin position="100"/>
        <end position="109"/>
    </location>
</feature>